<evidence type="ECO:0000313" key="2">
    <source>
        <dbReference type="Proteomes" id="UP000077202"/>
    </source>
</evidence>
<dbReference type="Proteomes" id="UP000077202">
    <property type="component" value="Unassembled WGS sequence"/>
</dbReference>
<gene>
    <name evidence="1" type="ORF">AXG93_4382s1190</name>
</gene>
<keyword evidence="2" id="KW-1185">Reference proteome</keyword>
<proteinExistence type="predicted"/>
<comment type="caution">
    <text evidence="1">The sequence shown here is derived from an EMBL/GenBank/DDBJ whole genome shotgun (WGS) entry which is preliminary data.</text>
</comment>
<organism evidence="1 2">
    <name type="scientific">Marchantia polymorpha subsp. ruderalis</name>
    <dbReference type="NCBI Taxonomy" id="1480154"/>
    <lineage>
        <taxon>Eukaryota</taxon>
        <taxon>Viridiplantae</taxon>
        <taxon>Streptophyta</taxon>
        <taxon>Embryophyta</taxon>
        <taxon>Marchantiophyta</taxon>
        <taxon>Marchantiopsida</taxon>
        <taxon>Marchantiidae</taxon>
        <taxon>Marchantiales</taxon>
        <taxon>Marchantiaceae</taxon>
        <taxon>Marchantia</taxon>
    </lineage>
</organism>
<name>A0A176VM01_MARPO</name>
<sequence>MELGVNSPVPVGDWGADSRIAGLMGLSEGKYGNALRLDGARLGLLDRDATAGTLELRYGCDDRLDGLRPLKGSPSGASAGGIRPARNTLRLASSVGMGTASLARLAVPMPKLDSPDGPRRPRPAAVRTLCTERETTLLVVDFVVDFVLRVPL</sequence>
<reference evidence="1" key="1">
    <citation type="submission" date="2016-03" db="EMBL/GenBank/DDBJ databases">
        <title>Mechanisms controlling the formation of the plant cell surface in tip-growing cells are functionally conserved among land plants.</title>
        <authorList>
            <person name="Honkanen S."/>
            <person name="Jones V.A."/>
            <person name="Morieri G."/>
            <person name="Champion C."/>
            <person name="Hetherington A.J."/>
            <person name="Kelly S."/>
            <person name="Saint-Marcoux D."/>
            <person name="Proust H."/>
            <person name="Prescott H."/>
            <person name="Dolan L."/>
        </authorList>
    </citation>
    <scope>NUCLEOTIDE SEQUENCE [LARGE SCALE GENOMIC DNA]</scope>
    <source>
        <tissue evidence="1">Whole gametophyte</tissue>
    </source>
</reference>
<evidence type="ECO:0000313" key="1">
    <source>
        <dbReference type="EMBL" id="OAE21988.1"/>
    </source>
</evidence>
<dbReference type="AlphaFoldDB" id="A0A176VM01"/>
<accession>A0A176VM01</accession>
<protein>
    <submittedName>
        <fullName evidence="1">Uncharacterized protein</fullName>
    </submittedName>
</protein>
<dbReference type="EMBL" id="LVLJ01003300">
    <property type="protein sequence ID" value="OAE21988.1"/>
    <property type="molecule type" value="Genomic_DNA"/>
</dbReference>